<evidence type="ECO:0000256" key="3">
    <source>
        <dbReference type="ARBA" id="ARBA00023163"/>
    </source>
</evidence>
<organism evidence="5 6">
    <name type="scientific">Flavobacterium chungangense</name>
    <dbReference type="NCBI Taxonomy" id="554283"/>
    <lineage>
        <taxon>Bacteria</taxon>
        <taxon>Pseudomonadati</taxon>
        <taxon>Bacteroidota</taxon>
        <taxon>Flavobacteriia</taxon>
        <taxon>Flavobacteriales</taxon>
        <taxon>Flavobacteriaceae</taxon>
        <taxon>Flavobacterium</taxon>
    </lineage>
</organism>
<proteinExistence type="predicted"/>
<accession>A0A6V6Z0X0</accession>
<comment type="caution">
    <text evidence="5">The sequence shown here is derived from an EMBL/GenBank/DDBJ whole genome shotgun (WGS) entry which is preliminary data.</text>
</comment>
<feature type="domain" description="HTH hxlR-type" evidence="4">
    <location>
        <begin position="15"/>
        <end position="110"/>
    </location>
</feature>
<dbReference type="InterPro" id="IPR002577">
    <property type="entry name" value="HTH_HxlR"/>
</dbReference>
<evidence type="ECO:0000256" key="1">
    <source>
        <dbReference type="ARBA" id="ARBA00023015"/>
    </source>
</evidence>
<gene>
    <name evidence="5" type="ORF">FLACHUCJ7_02236</name>
</gene>
<keyword evidence="1" id="KW-0805">Transcription regulation</keyword>
<protein>
    <submittedName>
        <fullName evidence="5">Transcriptional regulator</fullName>
    </submittedName>
</protein>
<dbReference type="PANTHER" id="PTHR33204:SF29">
    <property type="entry name" value="TRANSCRIPTIONAL REGULATOR"/>
    <property type="match status" value="1"/>
</dbReference>
<keyword evidence="3" id="KW-0804">Transcription</keyword>
<dbReference type="AlphaFoldDB" id="A0A6V6Z0X0"/>
<keyword evidence="6" id="KW-1185">Reference proteome</keyword>
<dbReference type="SUPFAM" id="SSF46785">
    <property type="entry name" value="Winged helix' DNA-binding domain"/>
    <property type="match status" value="1"/>
</dbReference>
<keyword evidence="2" id="KW-0238">DNA-binding</keyword>
<dbReference type="Proteomes" id="UP000556700">
    <property type="component" value="Unassembled WGS sequence"/>
</dbReference>
<sequence length="110" mass="12416">MEKNIKIINACDENCPVKKSLGLLGGKWTMMILYQINTRTIRYGELKRAVVGISEKMLIQELNALVENKLVNKKAYPEIPPRVEYSLTELGLKTLPIIDQIAAFGLENLV</sequence>
<reference evidence="5 6" key="1">
    <citation type="submission" date="2020-06" db="EMBL/GenBank/DDBJ databases">
        <authorList>
            <person name="Criscuolo A."/>
        </authorList>
    </citation>
    <scope>NUCLEOTIDE SEQUENCE [LARGE SCALE GENOMIC DNA]</scope>
    <source>
        <strain evidence="6">CIP 110025</strain>
    </source>
</reference>
<dbReference type="RefSeq" id="WP_031453363.1">
    <property type="nucleotide sequence ID" value="NZ_CAIJDO010000141.1"/>
</dbReference>
<dbReference type="Pfam" id="PF01638">
    <property type="entry name" value="HxlR"/>
    <property type="match status" value="1"/>
</dbReference>
<evidence type="ECO:0000313" key="6">
    <source>
        <dbReference type="Proteomes" id="UP000556700"/>
    </source>
</evidence>
<dbReference type="GO" id="GO:0003677">
    <property type="term" value="F:DNA binding"/>
    <property type="evidence" value="ECO:0007669"/>
    <property type="project" value="UniProtKB-KW"/>
</dbReference>
<evidence type="ECO:0000256" key="2">
    <source>
        <dbReference type="ARBA" id="ARBA00023125"/>
    </source>
</evidence>
<dbReference type="PANTHER" id="PTHR33204">
    <property type="entry name" value="TRANSCRIPTIONAL REGULATOR, MARR FAMILY"/>
    <property type="match status" value="1"/>
</dbReference>
<dbReference type="InterPro" id="IPR036388">
    <property type="entry name" value="WH-like_DNA-bd_sf"/>
</dbReference>
<name>A0A6V6Z0X0_9FLAO</name>
<dbReference type="InterPro" id="IPR036390">
    <property type="entry name" value="WH_DNA-bd_sf"/>
</dbReference>
<dbReference type="EMBL" id="CAIJDO010000141">
    <property type="protein sequence ID" value="CAD0005134.1"/>
    <property type="molecule type" value="Genomic_DNA"/>
</dbReference>
<dbReference type="Gene3D" id="1.10.10.10">
    <property type="entry name" value="Winged helix-like DNA-binding domain superfamily/Winged helix DNA-binding domain"/>
    <property type="match status" value="1"/>
</dbReference>
<dbReference type="PROSITE" id="PS51118">
    <property type="entry name" value="HTH_HXLR"/>
    <property type="match status" value="1"/>
</dbReference>
<evidence type="ECO:0000259" key="4">
    <source>
        <dbReference type="PROSITE" id="PS51118"/>
    </source>
</evidence>
<evidence type="ECO:0000313" key="5">
    <source>
        <dbReference type="EMBL" id="CAD0005134.1"/>
    </source>
</evidence>